<sequence>MATLIYRAVISLLLITFTLAQVRIPFTRKLHALHPALNGGLSTRDSVSTSLVNDLTQASYVISVKVGTPPQDIDLTIDTGSSDTWIVANTAASCTGVGLPEKNGSAPVLCETPYNQNSSSTVELNITTDRFNIEYLDGGRAKGPYIADTFMLGNATIKSLQMGLANDTNIQLGILGLGYSINEASDNMYPNIIDELVSQNLISTRAYSLYLDSQDSATGSLLFGAVDTTKFVGELVSLDIVPQPIWNGSVLYSSVSIELAAVGITDQEGNSTNVTTSPQVVLLDSGTTLTILPTEVTDVIFKKFNAYDDTNSTGNVYLPCSVLNTSSSLTVDYLFSSSSASTMIRVPISELVFSLTNPTYALYPEDTLPDLPFSGEACAFGIQSTYADYHLLGDTFLRSAYVLYDLDNNEIGLAQANFKGNDTDTSSSDGYGNKYIVELKAGESIPAFTGVSVTSSAEPSLTSSASKTSNPPSDTAKAAVTGKSNNTVSMLRNVDFRVLVIFVLGGLILNGANIA</sequence>
<dbReference type="Pfam" id="PF00026">
    <property type="entry name" value="Asp"/>
    <property type="match status" value="1"/>
</dbReference>
<dbReference type="PROSITE" id="PS51767">
    <property type="entry name" value="PEPTIDASE_A1"/>
    <property type="match status" value="1"/>
</dbReference>
<dbReference type="Gene3D" id="2.40.70.10">
    <property type="entry name" value="Acid Proteases"/>
    <property type="match status" value="2"/>
</dbReference>
<proteinExistence type="inferred from homology"/>
<evidence type="ECO:0000256" key="6">
    <source>
        <dbReference type="PIRSR" id="PIRSR601461-1"/>
    </source>
</evidence>
<dbReference type="InterPro" id="IPR001461">
    <property type="entry name" value="Aspartic_peptidase_A1"/>
</dbReference>
<feature type="chain" id="PRO_5021275648" description="Peptidase A1 domain-containing protein" evidence="9">
    <location>
        <begin position="21"/>
        <end position="515"/>
    </location>
</feature>
<dbReference type="SUPFAM" id="SSF50630">
    <property type="entry name" value="Acid proteases"/>
    <property type="match status" value="1"/>
</dbReference>
<feature type="signal peptide" evidence="9">
    <location>
        <begin position="1"/>
        <end position="20"/>
    </location>
</feature>
<evidence type="ECO:0000313" key="11">
    <source>
        <dbReference type="EMBL" id="TGO41704.1"/>
    </source>
</evidence>
<evidence type="ECO:0000256" key="5">
    <source>
        <dbReference type="ARBA" id="ARBA00022801"/>
    </source>
</evidence>
<evidence type="ECO:0000256" key="9">
    <source>
        <dbReference type="SAM" id="SignalP"/>
    </source>
</evidence>
<keyword evidence="2 7" id="KW-0645">Protease</keyword>
<evidence type="ECO:0000256" key="2">
    <source>
        <dbReference type="ARBA" id="ARBA00022670"/>
    </source>
</evidence>
<dbReference type="InterPro" id="IPR001969">
    <property type="entry name" value="Aspartic_peptidase_AS"/>
</dbReference>
<feature type="active site" evidence="6">
    <location>
        <position position="284"/>
    </location>
</feature>
<feature type="domain" description="Peptidase A1" evidence="10">
    <location>
        <begin position="60"/>
        <end position="414"/>
    </location>
</feature>
<organism evidence="11 12">
    <name type="scientific">Botrytis hyacinthi</name>
    <dbReference type="NCBI Taxonomy" id="278943"/>
    <lineage>
        <taxon>Eukaryota</taxon>
        <taxon>Fungi</taxon>
        <taxon>Dikarya</taxon>
        <taxon>Ascomycota</taxon>
        <taxon>Pezizomycotina</taxon>
        <taxon>Leotiomycetes</taxon>
        <taxon>Helotiales</taxon>
        <taxon>Sclerotiniaceae</taxon>
        <taxon>Botrytis</taxon>
    </lineage>
</organism>
<feature type="active site" evidence="6">
    <location>
        <position position="78"/>
    </location>
</feature>
<dbReference type="GO" id="GO:0004190">
    <property type="term" value="F:aspartic-type endopeptidase activity"/>
    <property type="evidence" value="ECO:0007669"/>
    <property type="project" value="UniProtKB-KW"/>
</dbReference>
<evidence type="ECO:0000256" key="8">
    <source>
        <dbReference type="SAM" id="MobiDB-lite"/>
    </source>
</evidence>
<dbReference type="InterPro" id="IPR033121">
    <property type="entry name" value="PEPTIDASE_A1"/>
</dbReference>
<dbReference type="EMBL" id="PQXK01000017">
    <property type="protein sequence ID" value="TGO41704.1"/>
    <property type="molecule type" value="Genomic_DNA"/>
</dbReference>
<name>A0A4Z1GXH3_9HELO</name>
<comment type="caution">
    <text evidence="11">The sequence shown here is derived from an EMBL/GenBank/DDBJ whole genome shotgun (WGS) entry which is preliminary data.</text>
</comment>
<dbReference type="GO" id="GO:0006508">
    <property type="term" value="P:proteolysis"/>
    <property type="evidence" value="ECO:0007669"/>
    <property type="project" value="UniProtKB-KW"/>
</dbReference>
<keyword evidence="3 9" id="KW-0732">Signal</keyword>
<accession>A0A4Z1GXH3</accession>
<keyword evidence="5 7" id="KW-0378">Hydrolase</keyword>
<dbReference type="CDD" id="cd05474">
    <property type="entry name" value="SAP_like"/>
    <property type="match status" value="1"/>
</dbReference>
<evidence type="ECO:0000313" key="12">
    <source>
        <dbReference type="Proteomes" id="UP000297814"/>
    </source>
</evidence>
<dbReference type="Proteomes" id="UP000297814">
    <property type="component" value="Unassembled WGS sequence"/>
</dbReference>
<dbReference type="AlphaFoldDB" id="A0A4Z1GXH3"/>
<dbReference type="PANTHER" id="PTHR47966:SF65">
    <property type="entry name" value="ASPARTIC-TYPE ENDOPEPTIDASE"/>
    <property type="match status" value="1"/>
</dbReference>
<keyword evidence="4 7" id="KW-0064">Aspartyl protease</keyword>
<evidence type="ECO:0000259" key="10">
    <source>
        <dbReference type="PROSITE" id="PS51767"/>
    </source>
</evidence>
<dbReference type="PRINTS" id="PR00792">
    <property type="entry name" value="PEPSIN"/>
</dbReference>
<reference evidence="11 12" key="1">
    <citation type="submission" date="2017-12" db="EMBL/GenBank/DDBJ databases">
        <title>Comparative genomics of Botrytis spp.</title>
        <authorList>
            <person name="Valero-Jimenez C.A."/>
            <person name="Tapia P."/>
            <person name="Veloso J."/>
            <person name="Silva-Moreno E."/>
            <person name="Staats M."/>
            <person name="Valdes J.H."/>
            <person name="Van Kan J.A.L."/>
        </authorList>
    </citation>
    <scope>NUCLEOTIDE SEQUENCE [LARGE SCALE GENOMIC DNA]</scope>
    <source>
        <strain evidence="11 12">Bh0001</strain>
    </source>
</reference>
<evidence type="ECO:0000256" key="7">
    <source>
        <dbReference type="RuleBase" id="RU000454"/>
    </source>
</evidence>
<dbReference type="PANTHER" id="PTHR47966">
    <property type="entry name" value="BETA-SITE APP-CLEAVING ENZYME, ISOFORM A-RELATED"/>
    <property type="match status" value="1"/>
</dbReference>
<evidence type="ECO:0000256" key="3">
    <source>
        <dbReference type="ARBA" id="ARBA00022729"/>
    </source>
</evidence>
<feature type="region of interest" description="Disordered" evidence="8">
    <location>
        <begin position="457"/>
        <end position="480"/>
    </location>
</feature>
<protein>
    <recommendedName>
        <fullName evidence="10">Peptidase A1 domain-containing protein</fullName>
    </recommendedName>
</protein>
<gene>
    <name evidence="11" type="ORF">BHYA_0017g00130</name>
</gene>
<dbReference type="InterPro" id="IPR021109">
    <property type="entry name" value="Peptidase_aspartic_dom_sf"/>
</dbReference>
<keyword evidence="12" id="KW-1185">Reference proteome</keyword>
<dbReference type="InterPro" id="IPR033876">
    <property type="entry name" value="SAP-like"/>
</dbReference>
<evidence type="ECO:0000256" key="1">
    <source>
        <dbReference type="ARBA" id="ARBA00007447"/>
    </source>
</evidence>
<dbReference type="PROSITE" id="PS00141">
    <property type="entry name" value="ASP_PROTEASE"/>
    <property type="match status" value="2"/>
</dbReference>
<feature type="compositionally biased region" description="Low complexity" evidence="8">
    <location>
        <begin position="457"/>
        <end position="466"/>
    </location>
</feature>
<comment type="similarity">
    <text evidence="1 7">Belongs to the peptidase A1 family.</text>
</comment>
<evidence type="ECO:0000256" key="4">
    <source>
        <dbReference type="ARBA" id="ARBA00022750"/>
    </source>
</evidence>